<feature type="region of interest" description="Disordered" evidence="1">
    <location>
        <begin position="91"/>
        <end position="118"/>
    </location>
</feature>
<proteinExistence type="predicted"/>
<dbReference type="RefSeq" id="WP_192910858.1">
    <property type="nucleotide sequence ID" value="NZ_CP062789.1"/>
</dbReference>
<protein>
    <submittedName>
        <fullName evidence="2">Uncharacterized protein</fullName>
    </submittedName>
</protein>
<name>A0A7L9J049_9MICO</name>
<gene>
    <name evidence="2" type="ORF">IGS73_14835</name>
</gene>
<evidence type="ECO:0000313" key="3">
    <source>
        <dbReference type="Proteomes" id="UP000593998"/>
    </source>
</evidence>
<dbReference type="EMBL" id="CP062789">
    <property type="protein sequence ID" value="QOK22345.1"/>
    <property type="molecule type" value="Genomic_DNA"/>
</dbReference>
<evidence type="ECO:0000313" key="2">
    <source>
        <dbReference type="EMBL" id="QOK22345.1"/>
    </source>
</evidence>
<dbReference type="AlphaFoldDB" id="A0A7L9J049"/>
<organism evidence="2 3">
    <name type="scientific">Janibacter indicus</name>
    <dbReference type="NCBI Taxonomy" id="857417"/>
    <lineage>
        <taxon>Bacteria</taxon>
        <taxon>Bacillati</taxon>
        <taxon>Actinomycetota</taxon>
        <taxon>Actinomycetes</taxon>
        <taxon>Micrococcales</taxon>
        <taxon>Intrasporangiaceae</taxon>
        <taxon>Janibacter</taxon>
    </lineage>
</organism>
<dbReference type="Proteomes" id="UP000593998">
    <property type="component" value="Chromosome"/>
</dbReference>
<sequence length="118" mass="13158">MAVRQEARQAVLKAQAEMVAERKLRDKQLSALGVDVVVALRERDEAIARWEESAGRALRKMTDEGLSVKELLPWCGPEVTHREAVRLLKLSEEPAPVNVSEEDGKQEAPVDSSLDKLE</sequence>
<evidence type="ECO:0000256" key="1">
    <source>
        <dbReference type="SAM" id="MobiDB-lite"/>
    </source>
</evidence>
<reference evidence="2 3" key="1">
    <citation type="submission" date="2020-10" db="EMBL/GenBank/DDBJ databases">
        <title>Janibacter indicus TT2 genome sequence.</title>
        <authorList>
            <person name="Lee K."/>
            <person name="Ganzorig M."/>
        </authorList>
    </citation>
    <scope>NUCLEOTIDE SEQUENCE [LARGE SCALE GENOMIC DNA]</scope>
    <source>
        <strain evidence="2 3">TT2</strain>
    </source>
</reference>
<accession>A0A7L9J049</accession>
<feature type="compositionally biased region" description="Basic and acidic residues" evidence="1">
    <location>
        <begin position="102"/>
        <end position="118"/>
    </location>
</feature>